<dbReference type="Pfam" id="PF18393">
    <property type="entry name" value="MotY_N"/>
    <property type="match status" value="1"/>
</dbReference>
<dbReference type="PRINTS" id="PR01021">
    <property type="entry name" value="OMPADOMAIN"/>
</dbReference>
<evidence type="ECO:0000256" key="1">
    <source>
        <dbReference type="ARBA" id="ARBA00004442"/>
    </source>
</evidence>
<dbReference type="PRINTS" id="PR01023">
    <property type="entry name" value="NAFLGMOTY"/>
</dbReference>
<accession>A0A0A0BE47</accession>
<evidence type="ECO:0000313" key="7">
    <source>
        <dbReference type="EMBL" id="KGM06135.1"/>
    </source>
</evidence>
<keyword evidence="3" id="KW-0998">Cell outer membrane</keyword>
<dbReference type="InterPro" id="IPR006664">
    <property type="entry name" value="OMP_bac"/>
</dbReference>
<reference evidence="7 8" key="1">
    <citation type="submission" date="2014-09" db="EMBL/GenBank/DDBJ databases">
        <authorList>
            <person name="Grob C."/>
            <person name="Taubert M."/>
            <person name="Howat A.M."/>
            <person name="Burns O.J."/>
            <person name="Dixon J.L."/>
            <person name="Chen Y."/>
            <person name="Murrell J.C."/>
        </authorList>
    </citation>
    <scope>NUCLEOTIDE SEQUENCE [LARGE SCALE GENOMIC DNA]</scope>
    <source>
        <strain evidence="7">L4</strain>
    </source>
</reference>
<evidence type="ECO:0000256" key="4">
    <source>
        <dbReference type="PROSITE-ProRule" id="PRU00473"/>
    </source>
</evidence>
<sequence>MLINFFFALLFALPVSAEQFQAPVTDTQWQVIESPLECSLMQSIPGFGEAGFYRRNGGTLSLSFISQSHAAKQNNVLFQIAEAPWQNKEQRQTLTSQPTELGQTRFSLNGVLAQQALSQMQEGRFPVIEYPSQSYSDNVTVMLSTVKFNDSFASFQQCLSHLHPDTFGEVNKLTVYFEIEQATLTPVAKKALTRLAEYVKVDDSINQIKIASHTDNHGRRRLNEPLSDARALSIKRFLITEFEIPEQLISINSYVEAKPTASNKTPLGRAKNRRAEITLVR</sequence>
<comment type="caution">
    <text evidence="7">The sequence shown here is derived from an EMBL/GenBank/DDBJ whole genome shotgun (WGS) entry which is preliminary data.</text>
</comment>
<comment type="subcellular location">
    <subcellularLocation>
        <location evidence="1">Cell outer membrane</location>
    </subcellularLocation>
</comment>
<evidence type="ECO:0000256" key="2">
    <source>
        <dbReference type="ARBA" id="ARBA00023136"/>
    </source>
</evidence>
<dbReference type="Gene3D" id="2.60.40.2540">
    <property type="match status" value="1"/>
</dbReference>
<dbReference type="STRING" id="392484.LP43_2008"/>
<dbReference type="GO" id="GO:0009279">
    <property type="term" value="C:cell outer membrane"/>
    <property type="evidence" value="ECO:0007669"/>
    <property type="project" value="UniProtKB-SubCell"/>
</dbReference>
<evidence type="ECO:0000256" key="5">
    <source>
        <dbReference type="SAM" id="SignalP"/>
    </source>
</evidence>
<dbReference type="Gene3D" id="3.30.1330.60">
    <property type="entry name" value="OmpA-like domain"/>
    <property type="match status" value="1"/>
</dbReference>
<dbReference type="SUPFAM" id="SSF103088">
    <property type="entry name" value="OmpA-like"/>
    <property type="match status" value="1"/>
</dbReference>
<evidence type="ECO:0000259" key="6">
    <source>
        <dbReference type="PROSITE" id="PS51123"/>
    </source>
</evidence>
<dbReference type="PANTHER" id="PTHR30329:SF21">
    <property type="entry name" value="LIPOPROTEIN YIAD-RELATED"/>
    <property type="match status" value="1"/>
</dbReference>
<gene>
    <name evidence="7" type="ORF">LP43_2008</name>
</gene>
<keyword evidence="5" id="KW-0732">Signal</keyword>
<dbReference type="PROSITE" id="PS51123">
    <property type="entry name" value="OMPA_2"/>
    <property type="match status" value="1"/>
</dbReference>
<keyword evidence="7" id="KW-0282">Flagellum</keyword>
<keyword evidence="2 4" id="KW-0472">Membrane</keyword>
<dbReference type="Proteomes" id="UP000029999">
    <property type="component" value="Unassembled WGS sequence"/>
</dbReference>
<evidence type="ECO:0000313" key="8">
    <source>
        <dbReference type="Proteomes" id="UP000029999"/>
    </source>
</evidence>
<feature type="domain" description="OmpA-like" evidence="6">
    <location>
        <begin position="164"/>
        <end position="281"/>
    </location>
</feature>
<organism evidence="7 8">
    <name type="scientific">Methylophaga thiooxydans</name>
    <dbReference type="NCBI Taxonomy" id="392484"/>
    <lineage>
        <taxon>Bacteria</taxon>
        <taxon>Pseudomonadati</taxon>
        <taxon>Pseudomonadota</taxon>
        <taxon>Gammaproteobacteria</taxon>
        <taxon>Thiotrichales</taxon>
        <taxon>Piscirickettsiaceae</taxon>
        <taxon>Methylophaga</taxon>
    </lineage>
</organism>
<protein>
    <submittedName>
        <fullName evidence="7">Sodium-type flagellar protein</fullName>
    </submittedName>
</protein>
<dbReference type="InterPro" id="IPR050330">
    <property type="entry name" value="Bact_OuterMem_StrucFunc"/>
</dbReference>
<keyword evidence="7" id="KW-0969">Cilium</keyword>
<keyword evidence="7" id="KW-0966">Cell projection</keyword>
<dbReference type="CDD" id="cd07185">
    <property type="entry name" value="OmpA_C-like"/>
    <property type="match status" value="1"/>
</dbReference>
<dbReference type="InterPro" id="IPR006665">
    <property type="entry name" value="OmpA-like"/>
</dbReference>
<dbReference type="InterPro" id="IPR036737">
    <property type="entry name" value="OmpA-like_sf"/>
</dbReference>
<name>A0A0A0BE47_9GAMM</name>
<proteinExistence type="predicted"/>
<dbReference type="PANTHER" id="PTHR30329">
    <property type="entry name" value="STATOR ELEMENT OF FLAGELLAR MOTOR COMPLEX"/>
    <property type="match status" value="1"/>
</dbReference>
<feature type="chain" id="PRO_5001967123" evidence="5">
    <location>
        <begin position="18"/>
        <end position="281"/>
    </location>
</feature>
<dbReference type="Pfam" id="PF00691">
    <property type="entry name" value="OmpA"/>
    <property type="match status" value="1"/>
</dbReference>
<evidence type="ECO:0000256" key="3">
    <source>
        <dbReference type="ARBA" id="ARBA00023237"/>
    </source>
</evidence>
<dbReference type="InterPro" id="IPR041544">
    <property type="entry name" value="MotY_N"/>
</dbReference>
<dbReference type="EMBL" id="JRQD01000005">
    <property type="protein sequence ID" value="KGM06135.1"/>
    <property type="molecule type" value="Genomic_DNA"/>
</dbReference>
<feature type="signal peptide" evidence="5">
    <location>
        <begin position="1"/>
        <end position="17"/>
    </location>
</feature>
<dbReference type="AlphaFoldDB" id="A0A0A0BE47"/>
<dbReference type="RefSeq" id="WP_036314760.1">
    <property type="nucleotide sequence ID" value="NZ_JRQD01000005.1"/>
</dbReference>